<dbReference type="AlphaFoldDB" id="A0A8J3ULZ7"/>
<dbReference type="PANTHER" id="PTHR42937">
    <property type="match status" value="1"/>
</dbReference>
<protein>
    <submittedName>
        <fullName evidence="4">PLP-dependent lyase/thiolase</fullName>
    </submittedName>
</protein>
<sequence length="364" mass="37235">MIPSTGVRHGLQWFARPAARLWTCAPAPADVRDFHASLPGYAPTPLTELPSLAAEFGVGKVFVKDESLRLGLPAFKALGASWAVHRVLSERPPGARVWLVTATDGNHGRAVARTARMRGHRAHVFVPDGVHESAVAAIGAEGAVIERIRGSYDEAVRQAARSADEPDAVLVQDMAWPGYEEIPGWIVEGYSTLFAEIDAQLSGTGSPGLVAVPAGVGSLAQAAVTHYRSRPASLPAPAVLTVEPGTAACVLASLTMREPVSVETGTTTMAGLNCGTVSSLAWPYLRDGLDAAVAVTDAGSAAAARDLSALGLSCGPCGAASLAGVRAALTGAGGADRRAALAMGPHTVVVLLSTEGAAANPHTV</sequence>
<dbReference type="Pfam" id="PF00291">
    <property type="entry name" value="PALP"/>
    <property type="match status" value="1"/>
</dbReference>
<dbReference type="GO" id="GO:0016829">
    <property type="term" value="F:lyase activity"/>
    <property type="evidence" value="ECO:0007669"/>
    <property type="project" value="UniProtKB-KW"/>
</dbReference>
<feature type="domain" description="Tryptophan synthase beta chain-like PALP" evidence="3">
    <location>
        <begin position="39"/>
        <end position="333"/>
    </location>
</feature>
<dbReference type="SUPFAM" id="SSF53686">
    <property type="entry name" value="Tryptophan synthase beta subunit-like PLP-dependent enzymes"/>
    <property type="match status" value="1"/>
</dbReference>
<accession>A0A8J3ULZ7</accession>
<keyword evidence="5" id="KW-1185">Reference proteome</keyword>
<name>A0A8J3ULZ7_9ACTN</name>
<gene>
    <name evidence="4" type="ORF">Psi02_47370</name>
</gene>
<evidence type="ECO:0000256" key="2">
    <source>
        <dbReference type="ARBA" id="ARBA00022898"/>
    </source>
</evidence>
<dbReference type="Gene3D" id="3.40.50.1100">
    <property type="match status" value="2"/>
</dbReference>
<keyword evidence="4" id="KW-0456">Lyase</keyword>
<evidence type="ECO:0000259" key="3">
    <source>
        <dbReference type="Pfam" id="PF00291"/>
    </source>
</evidence>
<evidence type="ECO:0000256" key="1">
    <source>
        <dbReference type="ARBA" id="ARBA00001933"/>
    </source>
</evidence>
<dbReference type="InterPro" id="IPR001926">
    <property type="entry name" value="TrpB-like_PALP"/>
</dbReference>
<dbReference type="Proteomes" id="UP000644610">
    <property type="component" value="Unassembled WGS sequence"/>
</dbReference>
<organism evidence="4 5">
    <name type="scientific">Planotetraspora silvatica</name>
    <dbReference type="NCBI Taxonomy" id="234614"/>
    <lineage>
        <taxon>Bacteria</taxon>
        <taxon>Bacillati</taxon>
        <taxon>Actinomycetota</taxon>
        <taxon>Actinomycetes</taxon>
        <taxon>Streptosporangiales</taxon>
        <taxon>Streptosporangiaceae</taxon>
        <taxon>Planotetraspora</taxon>
    </lineage>
</organism>
<comment type="cofactor">
    <cofactor evidence="1">
        <name>pyridoxal 5'-phosphate</name>
        <dbReference type="ChEBI" id="CHEBI:597326"/>
    </cofactor>
</comment>
<keyword evidence="2" id="KW-0663">Pyridoxal phosphate</keyword>
<proteinExistence type="predicted"/>
<dbReference type="PANTHER" id="PTHR42937:SF1">
    <property type="entry name" value="DIAMINOPROPIONATE AMMONIA-LYASE"/>
    <property type="match status" value="1"/>
</dbReference>
<evidence type="ECO:0000313" key="5">
    <source>
        <dbReference type="Proteomes" id="UP000644610"/>
    </source>
</evidence>
<dbReference type="EMBL" id="BOOQ01000031">
    <property type="protein sequence ID" value="GII48313.1"/>
    <property type="molecule type" value="Genomic_DNA"/>
</dbReference>
<evidence type="ECO:0000313" key="4">
    <source>
        <dbReference type="EMBL" id="GII48313.1"/>
    </source>
</evidence>
<dbReference type="GO" id="GO:1901605">
    <property type="term" value="P:alpha-amino acid metabolic process"/>
    <property type="evidence" value="ECO:0007669"/>
    <property type="project" value="UniProtKB-ARBA"/>
</dbReference>
<comment type="caution">
    <text evidence="4">The sequence shown here is derived from an EMBL/GenBank/DDBJ whole genome shotgun (WGS) entry which is preliminary data.</text>
</comment>
<dbReference type="RefSeq" id="WP_239095097.1">
    <property type="nucleotide sequence ID" value="NZ_BAAAKY010000033.1"/>
</dbReference>
<reference evidence="4" key="1">
    <citation type="submission" date="2021-01" db="EMBL/GenBank/DDBJ databases">
        <title>Whole genome shotgun sequence of Planotetraspora silvatica NBRC 100141.</title>
        <authorList>
            <person name="Komaki H."/>
            <person name="Tamura T."/>
        </authorList>
    </citation>
    <scope>NUCLEOTIDE SEQUENCE</scope>
    <source>
        <strain evidence="4">NBRC 100141</strain>
    </source>
</reference>
<dbReference type="InterPro" id="IPR036052">
    <property type="entry name" value="TrpB-like_PALP_sf"/>
</dbReference>